<dbReference type="EnsemblMetazoa" id="AALB014531-RA">
    <property type="protein sequence ID" value="AALB014531-PA"/>
    <property type="gene ID" value="AALB014531"/>
</dbReference>
<organism evidence="1 2">
    <name type="scientific">Anopheles albimanus</name>
    <name type="common">New world malaria mosquito</name>
    <dbReference type="NCBI Taxonomy" id="7167"/>
    <lineage>
        <taxon>Eukaryota</taxon>
        <taxon>Metazoa</taxon>
        <taxon>Ecdysozoa</taxon>
        <taxon>Arthropoda</taxon>
        <taxon>Hexapoda</taxon>
        <taxon>Insecta</taxon>
        <taxon>Pterygota</taxon>
        <taxon>Neoptera</taxon>
        <taxon>Endopterygota</taxon>
        <taxon>Diptera</taxon>
        <taxon>Nematocera</taxon>
        <taxon>Culicoidea</taxon>
        <taxon>Culicidae</taxon>
        <taxon>Anophelinae</taxon>
        <taxon>Anopheles</taxon>
    </lineage>
</organism>
<evidence type="ECO:0000313" key="1">
    <source>
        <dbReference type="EnsemblMetazoa" id="AALB014531-PA"/>
    </source>
</evidence>
<evidence type="ECO:0000313" key="2">
    <source>
        <dbReference type="Proteomes" id="UP000069272"/>
    </source>
</evidence>
<sequence>MAVRKHPLPPNN</sequence>
<reference evidence="1 2" key="1">
    <citation type="journal article" date="2017" name="G3 (Bethesda)">
        <title>The Physical Genome Mapping of Anopheles albimanus Corrected Scaffold Misassemblies and Identified Interarm Rearrangements in Genus Anopheles.</title>
        <authorList>
            <person name="Artemov G.N."/>
            <person name="Peery A.N."/>
            <person name="Jiang X."/>
            <person name="Tu Z."/>
            <person name="Stegniy V.N."/>
            <person name="Sharakhova M.V."/>
            <person name="Sharakhov I.V."/>
        </authorList>
    </citation>
    <scope>NUCLEOTIDE SEQUENCE [LARGE SCALE GENOMIC DNA]</scope>
    <source>
        <strain evidence="1 2">ALBI9_A</strain>
    </source>
</reference>
<dbReference type="VEuPathDB" id="VectorBase:AALB014531"/>
<protein>
    <submittedName>
        <fullName evidence="1">Uncharacterized protein</fullName>
    </submittedName>
</protein>
<accession>A0A182FY25</accession>
<name>A0A182FY25_ANOAL</name>
<keyword evidence="2" id="KW-1185">Reference proteome</keyword>
<reference evidence="1" key="2">
    <citation type="submission" date="2022-08" db="UniProtKB">
        <authorList>
            <consortium name="EnsemblMetazoa"/>
        </authorList>
    </citation>
    <scope>IDENTIFICATION</scope>
    <source>
        <strain evidence="1">STECLA/ALBI9_A</strain>
    </source>
</reference>
<dbReference type="Proteomes" id="UP000069272">
    <property type="component" value="Chromosome 3L"/>
</dbReference>
<proteinExistence type="predicted"/>